<gene>
    <name evidence="9" type="ORF">IAC08_08160</name>
</gene>
<sequence length="382" mass="41221">MRRLGKNFRVLLACTLAVTACGGSARQQEATEYPVITVTKSDRTLQTSYSAAIQGRQDIAIYPQVSGTITDVLVTEGQKVKKGQVLFIIDQVPYRAAYEVAEANVKSAEVSVETARLNYESDKKLYDNKVVSAFELQTSENSLHTAEATLAQMEAQLTSAANNLSYTEVKSPSDGVVGTLPYREGALVSASIAQPLTRVSDNSLMYVYFSMNENDVLDLLLEYGSIDKAMKQMPSIGLKLNNGSMYPLKGKVASISGVISETTGAVQFRAEFPNPDRILMSGGNGSVVFPDEYKGVIVIPQEATFQLQDQIFVYKVVDGKTKSARITIVPKNNGQEYIVLSGLEAGDKIVASGAGLLREGMPIVEKAAENVQAETADAAITE</sequence>
<dbReference type="PANTHER" id="PTHR30158">
    <property type="entry name" value="ACRA/E-RELATED COMPONENT OF DRUG EFFLUX TRANSPORTER"/>
    <property type="match status" value="1"/>
</dbReference>
<evidence type="ECO:0000256" key="4">
    <source>
        <dbReference type="SAM" id="SignalP"/>
    </source>
</evidence>
<comment type="subcellular location">
    <subcellularLocation>
        <location evidence="1">Cell envelope</location>
    </subcellularLocation>
</comment>
<feature type="domain" description="Multidrug resistance protein MdtA-like C-terminal permuted SH3" evidence="8">
    <location>
        <begin position="296"/>
        <end position="354"/>
    </location>
</feature>
<reference evidence="9" key="2">
    <citation type="journal article" date="2021" name="PeerJ">
        <title>Extensive microbial diversity within the chicken gut microbiome revealed by metagenomics and culture.</title>
        <authorList>
            <person name="Gilroy R."/>
            <person name="Ravi A."/>
            <person name="Getino M."/>
            <person name="Pursley I."/>
            <person name="Horton D.L."/>
            <person name="Alikhan N.F."/>
            <person name="Baker D."/>
            <person name="Gharbi K."/>
            <person name="Hall N."/>
            <person name="Watson M."/>
            <person name="Adriaenssens E.M."/>
            <person name="Foster-Nyarko E."/>
            <person name="Jarju S."/>
            <person name="Secka A."/>
            <person name="Antonio M."/>
            <person name="Oren A."/>
            <person name="Chaudhuri R.R."/>
            <person name="La Ragione R."/>
            <person name="Hildebrand F."/>
            <person name="Pallen M.J."/>
        </authorList>
    </citation>
    <scope>NUCLEOTIDE SEQUENCE</scope>
    <source>
        <strain evidence="9">B1-3475</strain>
    </source>
</reference>
<dbReference type="AlphaFoldDB" id="A0A9D9HM35"/>
<evidence type="ECO:0000259" key="7">
    <source>
        <dbReference type="Pfam" id="PF25944"/>
    </source>
</evidence>
<dbReference type="InterPro" id="IPR058626">
    <property type="entry name" value="MdtA-like_b-barrel"/>
</dbReference>
<comment type="caution">
    <text evidence="9">The sequence shown here is derived from an EMBL/GenBank/DDBJ whole genome shotgun (WGS) entry which is preliminary data.</text>
</comment>
<protein>
    <submittedName>
        <fullName evidence="9">Efflux RND transporter periplasmic adaptor subunit</fullName>
    </submittedName>
</protein>
<comment type="similarity">
    <text evidence="2">Belongs to the membrane fusion protein (MFP) (TC 8.A.1) family.</text>
</comment>
<dbReference type="Pfam" id="PF25944">
    <property type="entry name" value="Beta-barrel_RND"/>
    <property type="match status" value="1"/>
</dbReference>
<name>A0A9D9HM35_9BACT</name>
<dbReference type="SUPFAM" id="SSF111369">
    <property type="entry name" value="HlyD-like secretion proteins"/>
    <property type="match status" value="1"/>
</dbReference>
<evidence type="ECO:0000256" key="1">
    <source>
        <dbReference type="ARBA" id="ARBA00004196"/>
    </source>
</evidence>
<dbReference type="Gene3D" id="1.10.287.470">
    <property type="entry name" value="Helix hairpin bin"/>
    <property type="match status" value="1"/>
</dbReference>
<feature type="chain" id="PRO_5038746340" evidence="4">
    <location>
        <begin position="26"/>
        <end position="382"/>
    </location>
</feature>
<keyword evidence="4" id="KW-0732">Signal</keyword>
<feature type="coiled-coil region" evidence="3">
    <location>
        <begin position="98"/>
        <end position="163"/>
    </location>
</feature>
<dbReference type="Proteomes" id="UP000823617">
    <property type="component" value="Unassembled WGS sequence"/>
</dbReference>
<dbReference type="Pfam" id="PF25967">
    <property type="entry name" value="RND-MFP_C"/>
    <property type="match status" value="1"/>
</dbReference>
<dbReference type="Pfam" id="PF25876">
    <property type="entry name" value="HH_MFP_RND"/>
    <property type="match status" value="1"/>
</dbReference>
<evidence type="ECO:0000313" key="10">
    <source>
        <dbReference type="Proteomes" id="UP000823617"/>
    </source>
</evidence>
<dbReference type="Gene3D" id="2.40.30.170">
    <property type="match status" value="1"/>
</dbReference>
<evidence type="ECO:0000256" key="3">
    <source>
        <dbReference type="SAM" id="Coils"/>
    </source>
</evidence>
<dbReference type="GO" id="GO:0030313">
    <property type="term" value="C:cell envelope"/>
    <property type="evidence" value="ECO:0007669"/>
    <property type="project" value="UniProtKB-SubCell"/>
</dbReference>
<dbReference type="EMBL" id="JADIMK010000085">
    <property type="protein sequence ID" value="MBO8456353.1"/>
    <property type="molecule type" value="Genomic_DNA"/>
</dbReference>
<keyword evidence="3" id="KW-0175">Coiled coil</keyword>
<evidence type="ECO:0000256" key="2">
    <source>
        <dbReference type="ARBA" id="ARBA00009477"/>
    </source>
</evidence>
<evidence type="ECO:0000259" key="5">
    <source>
        <dbReference type="Pfam" id="PF25876"/>
    </source>
</evidence>
<dbReference type="InterPro" id="IPR058627">
    <property type="entry name" value="MdtA-like_C"/>
</dbReference>
<dbReference type="InterPro" id="IPR006143">
    <property type="entry name" value="RND_pump_MFP"/>
</dbReference>
<dbReference type="Gene3D" id="2.40.50.100">
    <property type="match status" value="1"/>
</dbReference>
<dbReference type="InterPro" id="IPR058624">
    <property type="entry name" value="MdtA-like_HH"/>
</dbReference>
<dbReference type="PROSITE" id="PS51257">
    <property type="entry name" value="PROKAR_LIPOPROTEIN"/>
    <property type="match status" value="1"/>
</dbReference>
<reference evidence="9" key="1">
    <citation type="submission" date="2020-10" db="EMBL/GenBank/DDBJ databases">
        <authorList>
            <person name="Gilroy R."/>
        </authorList>
    </citation>
    <scope>NUCLEOTIDE SEQUENCE</scope>
    <source>
        <strain evidence="9">B1-3475</strain>
    </source>
</reference>
<evidence type="ECO:0000259" key="6">
    <source>
        <dbReference type="Pfam" id="PF25917"/>
    </source>
</evidence>
<proteinExistence type="inferred from homology"/>
<dbReference type="Gene3D" id="2.40.420.20">
    <property type="match status" value="1"/>
</dbReference>
<feature type="domain" description="Multidrug resistance protein MdtA-like alpha-helical hairpin" evidence="5">
    <location>
        <begin position="98"/>
        <end position="167"/>
    </location>
</feature>
<dbReference type="InterPro" id="IPR058625">
    <property type="entry name" value="MdtA-like_BSH"/>
</dbReference>
<feature type="signal peptide" evidence="4">
    <location>
        <begin position="1"/>
        <end position="25"/>
    </location>
</feature>
<accession>A0A9D9HM35</accession>
<dbReference type="GO" id="GO:0046677">
    <property type="term" value="P:response to antibiotic"/>
    <property type="evidence" value="ECO:0007669"/>
    <property type="project" value="TreeGrafter"/>
</dbReference>
<organism evidence="9 10">
    <name type="scientific">Candidatus Cryptobacteroides intestinigallinarum</name>
    <dbReference type="NCBI Taxonomy" id="2840767"/>
    <lineage>
        <taxon>Bacteria</taxon>
        <taxon>Pseudomonadati</taxon>
        <taxon>Bacteroidota</taxon>
        <taxon>Bacteroidia</taxon>
        <taxon>Bacteroidales</taxon>
        <taxon>Candidatus Cryptobacteroides</taxon>
    </lineage>
</organism>
<evidence type="ECO:0000313" key="9">
    <source>
        <dbReference type="EMBL" id="MBO8456353.1"/>
    </source>
</evidence>
<dbReference type="Pfam" id="PF25917">
    <property type="entry name" value="BSH_RND"/>
    <property type="match status" value="1"/>
</dbReference>
<dbReference type="GO" id="GO:0005886">
    <property type="term" value="C:plasma membrane"/>
    <property type="evidence" value="ECO:0007669"/>
    <property type="project" value="TreeGrafter"/>
</dbReference>
<dbReference type="GO" id="GO:0022857">
    <property type="term" value="F:transmembrane transporter activity"/>
    <property type="evidence" value="ECO:0007669"/>
    <property type="project" value="InterPro"/>
</dbReference>
<feature type="domain" description="Multidrug resistance protein MdtA-like beta-barrel" evidence="7">
    <location>
        <begin position="205"/>
        <end position="281"/>
    </location>
</feature>
<evidence type="ECO:0000259" key="8">
    <source>
        <dbReference type="Pfam" id="PF25967"/>
    </source>
</evidence>
<feature type="domain" description="Multidrug resistance protein MdtA-like barrel-sandwich hybrid" evidence="6">
    <location>
        <begin position="60"/>
        <end position="195"/>
    </location>
</feature>
<dbReference type="PANTHER" id="PTHR30158:SF23">
    <property type="entry name" value="MULTIDRUG RESISTANCE PROTEIN MEXA"/>
    <property type="match status" value="1"/>
</dbReference>
<dbReference type="NCBIfam" id="TIGR01730">
    <property type="entry name" value="RND_mfp"/>
    <property type="match status" value="1"/>
</dbReference>